<dbReference type="GO" id="GO:0004672">
    <property type="term" value="F:protein kinase activity"/>
    <property type="evidence" value="ECO:0007669"/>
    <property type="project" value="InterPro"/>
</dbReference>
<feature type="repeat" description="ANK" evidence="3">
    <location>
        <begin position="564"/>
        <end position="596"/>
    </location>
</feature>
<feature type="repeat" description="ANK" evidence="3">
    <location>
        <begin position="464"/>
        <end position="496"/>
    </location>
</feature>
<dbReference type="SMART" id="SM00248">
    <property type="entry name" value="ANK"/>
    <property type="match status" value="16"/>
</dbReference>
<feature type="repeat" description="ANK" evidence="3">
    <location>
        <begin position="730"/>
        <end position="762"/>
    </location>
</feature>
<dbReference type="Pfam" id="PF00023">
    <property type="entry name" value="Ank"/>
    <property type="match status" value="1"/>
</dbReference>
<keyword evidence="2 3" id="KW-0040">ANK repeat</keyword>
<dbReference type="InterPro" id="IPR036770">
    <property type="entry name" value="Ankyrin_rpt-contain_sf"/>
</dbReference>
<evidence type="ECO:0000313" key="7">
    <source>
        <dbReference type="Proteomes" id="UP000604273"/>
    </source>
</evidence>
<comment type="caution">
    <text evidence="6">The sequence shown here is derived from an EMBL/GenBank/DDBJ whole genome shotgun (WGS) entry which is preliminary data.</text>
</comment>
<dbReference type="PRINTS" id="PR01415">
    <property type="entry name" value="ANKYRIN"/>
</dbReference>
<feature type="repeat" description="ANK" evidence="3">
    <location>
        <begin position="630"/>
        <end position="662"/>
    </location>
</feature>
<organism evidence="6 7">
    <name type="scientific">Fusarium gaditjirri</name>
    <dbReference type="NCBI Taxonomy" id="282569"/>
    <lineage>
        <taxon>Eukaryota</taxon>
        <taxon>Fungi</taxon>
        <taxon>Dikarya</taxon>
        <taxon>Ascomycota</taxon>
        <taxon>Pezizomycotina</taxon>
        <taxon>Sordariomycetes</taxon>
        <taxon>Hypocreomycetidae</taxon>
        <taxon>Hypocreales</taxon>
        <taxon>Nectriaceae</taxon>
        <taxon>Fusarium</taxon>
        <taxon>Fusarium nisikadoi species complex</taxon>
    </lineage>
</organism>
<dbReference type="PROSITE" id="PS50088">
    <property type="entry name" value="ANK_REPEAT"/>
    <property type="match status" value="12"/>
</dbReference>
<dbReference type="GO" id="GO:0005524">
    <property type="term" value="F:ATP binding"/>
    <property type="evidence" value="ECO:0007669"/>
    <property type="project" value="InterPro"/>
</dbReference>
<feature type="repeat" description="ANK" evidence="3">
    <location>
        <begin position="796"/>
        <end position="828"/>
    </location>
</feature>
<dbReference type="SUPFAM" id="SSF56112">
    <property type="entry name" value="Protein kinase-like (PK-like)"/>
    <property type="match status" value="1"/>
</dbReference>
<feature type="repeat" description="ANK" evidence="3">
    <location>
        <begin position="862"/>
        <end position="894"/>
    </location>
</feature>
<dbReference type="InterPro" id="IPR000719">
    <property type="entry name" value="Prot_kinase_dom"/>
</dbReference>
<feature type="repeat" description="ANK" evidence="3">
    <location>
        <begin position="697"/>
        <end position="729"/>
    </location>
</feature>
<dbReference type="Pfam" id="PF12796">
    <property type="entry name" value="Ank_2"/>
    <property type="match status" value="5"/>
</dbReference>
<evidence type="ECO:0000313" key="6">
    <source>
        <dbReference type="EMBL" id="KAF4959483.1"/>
    </source>
</evidence>
<feature type="region of interest" description="Disordered" evidence="4">
    <location>
        <begin position="326"/>
        <end position="346"/>
    </location>
</feature>
<dbReference type="SMART" id="SM00220">
    <property type="entry name" value="S_TKc"/>
    <property type="match status" value="1"/>
</dbReference>
<keyword evidence="1" id="KW-0677">Repeat</keyword>
<evidence type="ECO:0000256" key="3">
    <source>
        <dbReference type="PROSITE-ProRule" id="PRU00023"/>
    </source>
</evidence>
<dbReference type="PANTHER" id="PTHR24178">
    <property type="entry name" value="MOLTING PROTEIN MLT-4"/>
    <property type="match status" value="1"/>
</dbReference>
<sequence length="965" mass="105822">MDGSLSDLVRDYKLTTRYESAFTIHFHSDPDTPPSAPYRQERWKKLRTLGYGGQGDVILQACTDGSRSFTERAVKRIRLESEYSKQHYRRELESIFKFSHEKYSQYFVKSLGWYMSSNKLYIAMEFFPEGDLYAYVRDHQRLTEEECSHITSQVLSGVAIMHEEGFAHRDVKPQNILIHKPPRHLDPRSWWVKLADFGISKKLTSETTGTTLVPGTPLYMSPELLHFDSQSISTKDYRMADTWAIGITTFFILTKTVPFKSQLAVLHYTGSSDELTAGLTQHQVTENAQDFVCKLLKPRPGERLDAAEARQHTWIRHWLPEIPTAGAHSRPSTISSRRSSLQDETGVTTEISTLASQTVSQRWTGDFHDLGISPKAPEEIHNSSDNLIKVEEMELPIGEAKSITITEPLRPESMGTLMPNPQYCGISRDASILQQLYEWIGAGNIDRIRVLVHLGVDVNSLDSNGHTPLHLSITNGSVEITRLLCEGGAVIEKRNQSGCTPLHLAVMNGHTEAAAFLLGEGADIEASDSFGGITPLGFAASMNHPAVAKLLLNKGANVEAVDHDGCTPLLSAARSGSKAVSKLLLRHGAHIEATDESGRTPLIMAAVSGSKSVVNLLIRHGANVNAREYSGFTPLRISKIEGDDAVRKLLLKAGARVDASSPVLCRSLHEAARSGYNDTITVLLRQQGINIDYQDDFGHKPLILAAREGHVDTARLLIENGANREAVDHSHYTPLMAASDQGRTSMVTLLLQYNADVSASDLEGNTSMALASRKGHMGTVKCLCNHLVPVNKPNNSGETPLMWAANGGYLDVAKELIGAGADINANDIRGFTSLTMAARRGHGESVKFLLGRKAQLNSKSLDVSAALIEAAKGGHEAVVKILLEDGVTIEAMDASGDTALVHSVRRNHEAVVALLLQKGAYADAEDKYGVVCLMIAARNGNNVIMDLLVKHGAKERWRYHLARIP</sequence>
<dbReference type="Proteomes" id="UP000604273">
    <property type="component" value="Unassembled WGS sequence"/>
</dbReference>
<evidence type="ECO:0000256" key="2">
    <source>
        <dbReference type="ARBA" id="ARBA00023043"/>
    </source>
</evidence>
<name>A0A8H4TKB8_9HYPO</name>
<dbReference type="Gene3D" id="1.25.40.20">
    <property type="entry name" value="Ankyrin repeat-containing domain"/>
    <property type="match status" value="5"/>
</dbReference>
<dbReference type="EMBL" id="JABFAI010000033">
    <property type="protein sequence ID" value="KAF4959483.1"/>
    <property type="molecule type" value="Genomic_DNA"/>
</dbReference>
<dbReference type="InterPro" id="IPR002110">
    <property type="entry name" value="Ankyrin_rpt"/>
</dbReference>
<dbReference type="Gene3D" id="1.10.510.10">
    <property type="entry name" value="Transferase(Phosphotransferase) domain 1"/>
    <property type="match status" value="1"/>
</dbReference>
<dbReference type="Pfam" id="PF00069">
    <property type="entry name" value="Pkinase"/>
    <property type="match status" value="1"/>
</dbReference>
<evidence type="ECO:0000256" key="1">
    <source>
        <dbReference type="ARBA" id="ARBA00022737"/>
    </source>
</evidence>
<keyword evidence="7" id="KW-1185">Reference proteome</keyword>
<dbReference type="PROSITE" id="PS50011">
    <property type="entry name" value="PROTEIN_KINASE_DOM"/>
    <property type="match status" value="1"/>
</dbReference>
<protein>
    <recommendedName>
        <fullName evidence="5">Protein kinase domain-containing protein</fullName>
    </recommendedName>
</protein>
<dbReference type="SUPFAM" id="SSF48403">
    <property type="entry name" value="Ankyrin repeat"/>
    <property type="match status" value="2"/>
</dbReference>
<feature type="repeat" description="ANK" evidence="3">
    <location>
        <begin position="829"/>
        <end position="861"/>
    </location>
</feature>
<evidence type="ECO:0000259" key="5">
    <source>
        <dbReference type="PROSITE" id="PS50011"/>
    </source>
</evidence>
<feature type="domain" description="Protein kinase" evidence="5">
    <location>
        <begin position="43"/>
        <end position="315"/>
    </location>
</feature>
<dbReference type="PROSITE" id="PS00108">
    <property type="entry name" value="PROTEIN_KINASE_ST"/>
    <property type="match status" value="1"/>
</dbReference>
<feature type="compositionally biased region" description="Low complexity" evidence="4">
    <location>
        <begin position="329"/>
        <end position="339"/>
    </location>
</feature>
<dbReference type="AlphaFoldDB" id="A0A8H4TKB8"/>
<reference evidence="6" key="2">
    <citation type="submission" date="2020-05" db="EMBL/GenBank/DDBJ databases">
        <authorList>
            <person name="Kim H.-S."/>
            <person name="Proctor R.H."/>
            <person name="Brown D.W."/>
        </authorList>
    </citation>
    <scope>NUCLEOTIDE SEQUENCE</scope>
    <source>
        <strain evidence="6">NRRL 45417</strain>
    </source>
</reference>
<reference evidence="6" key="1">
    <citation type="journal article" date="2020" name="BMC Genomics">
        <title>Correction to: Identification and distribution of gene clusters required for synthesis of sphingolipid metabolism inhibitors in diverse species of the filamentous fungus Fusarium.</title>
        <authorList>
            <person name="Kim H.S."/>
            <person name="Lohmar J.M."/>
            <person name="Busman M."/>
            <person name="Brown D.W."/>
            <person name="Naumann T.A."/>
            <person name="Divon H.H."/>
            <person name="Lysoe E."/>
            <person name="Uhlig S."/>
            <person name="Proctor R.H."/>
        </authorList>
    </citation>
    <scope>NUCLEOTIDE SEQUENCE</scope>
    <source>
        <strain evidence="6">NRRL 45417</strain>
    </source>
</reference>
<dbReference type="PROSITE" id="PS50297">
    <property type="entry name" value="ANK_REP_REGION"/>
    <property type="match status" value="11"/>
</dbReference>
<accession>A0A8H4TKB8</accession>
<feature type="repeat" description="ANK" evidence="3">
    <location>
        <begin position="497"/>
        <end position="529"/>
    </location>
</feature>
<dbReference type="InterPro" id="IPR008271">
    <property type="entry name" value="Ser/Thr_kinase_AS"/>
</dbReference>
<feature type="repeat" description="ANK" evidence="3">
    <location>
        <begin position="895"/>
        <end position="927"/>
    </location>
</feature>
<dbReference type="PANTHER" id="PTHR24178:SF41">
    <property type="entry name" value="ANKYRIN-2 ISOFORM X1"/>
    <property type="match status" value="1"/>
</dbReference>
<evidence type="ECO:0000256" key="4">
    <source>
        <dbReference type="SAM" id="MobiDB-lite"/>
    </source>
</evidence>
<proteinExistence type="predicted"/>
<dbReference type="OrthoDB" id="10252171at2759"/>
<feature type="repeat" description="ANK" evidence="3">
    <location>
        <begin position="531"/>
        <end position="563"/>
    </location>
</feature>
<dbReference type="InterPro" id="IPR011009">
    <property type="entry name" value="Kinase-like_dom_sf"/>
</dbReference>
<gene>
    <name evidence="6" type="ORF">FGADI_1704</name>
</gene>
<feature type="repeat" description="ANK" evidence="3">
    <location>
        <begin position="597"/>
        <end position="629"/>
    </location>
</feature>